<proteinExistence type="predicted"/>
<dbReference type="SUPFAM" id="SSF58104">
    <property type="entry name" value="Methyl-accepting chemotaxis protein (MCP) signaling domain"/>
    <property type="match status" value="1"/>
</dbReference>
<dbReference type="PANTHER" id="PTHR32089">
    <property type="entry name" value="METHYL-ACCEPTING CHEMOTAXIS PROTEIN MCPB"/>
    <property type="match status" value="1"/>
</dbReference>
<keyword evidence="1 2" id="KW-0807">Transducer</keyword>
<dbReference type="SMART" id="SM00283">
    <property type="entry name" value="MA"/>
    <property type="match status" value="1"/>
</dbReference>
<dbReference type="SUPFAM" id="SSF111126">
    <property type="entry name" value="Ligand-binding domain in the NO signalling and Golgi transport"/>
    <property type="match status" value="1"/>
</dbReference>
<keyword evidence="5" id="KW-1185">Reference proteome</keyword>
<dbReference type="Pfam" id="PF00015">
    <property type="entry name" value="MCPsignal"/>
    <property type="match status" value="1"/>
</dbReference>
<reference evidence="4 5" key="1">
    <citation type="submission" date="2016-11" db="EMBL/GenBank/DDBJ databases">
        <authorList>
            <person name="Jaros S."/>
            <person name="Januszkiewicz K."/>
            <person name="Wedrychowicz H."/>
        </authorList>
    </citation>
    <scope>NUCLEOTIDE SEQUENCE [LARGE SCALE GENOMIC DNA]</scope>
    <source>
        <strain evidence="4 5">DSM 13106</strain>
    </source>
</reference>
<dbReference type="Pfam" id="PF07700">
    <property type="entry name" value="HNOB"/>
    <property type="match status" value="1"/>
</dbReference>
<evidence type="ECO:0000256" key="1">
    <source>
        <dbReference type="ARBA" id="ARBA00023224"/>
    </source>
</evidence>
<dbReference type="PANTHER" id="PTHR32089:SF112">
    <property type="entry name" value="LYSOZYME-LIKE PROTEIN-RELATED"/>
    <property type="match status" value="1"/>
</dbReference>
<evidence type="ECO:0000259" key="3">
    <source>
        <dbReference type="PROSITE" id="PS50111"/>
    </source>
</evidence>
<dbReference type="GO" id="GO:0016020">
    <property type="term" value="C:membrane"/>
    <property type="evidence" value="ECO:0007669"/>
    <property type="project" value="InterPro"/>
</dbReference>
<dbReference type="STRING" id="1123281.SAMN02745180_00939"/>
<gene>
    <name evidence="4" type="ORF">SAMN02745180_00939</name>
</gene>
<organism evidence="4 5">
    <name type="scientific">Sporanaerobacter acetigenes DSM 13106</name>
    <dbReference type="NCBI Taxonomy" id="1123281"/>
    <lineage>
        <taxon>Bacteria</taxon>
        <taxon>Bacillati</taxon>
        <taxon>Bacillota</taxon>
        <taxon>Tissierellia</taxon>
        <taxon>Tissierellales</taxon>
        <taxon>Sporanaerobacteraceae</taxon>
        <taxon>Sporanaerobacter</taxon>
    </lineage>
</organism>
<protein>
    <submittedName>
        <fullName evidence="4">Methyl-accepting chemotaxis protein</fullName>
    </submittedName>
</protein>
<dbReference type="Gene3D" id="1.10.287.950">
    <property type="entry name" value="Methyl-accepting chemotaxis protein"/>
    <property type="match status" value="1"/>
</dbReference>
<dbReference type="Proteomes" id="UP000184389">
    <property type="component" value="Unassembled WGS sequence"/>
</dbReference>
<evidence type="ECO:0000313" key="4">
    <source>
        <dbReference type="EMBL" id="SHH75737.1"/>
    </source>
</evidence>
<dbReference type="RefSeq" id="WP_072743577.1">
    <property type="nucleotide sequence ID" value="NZ_FQXR01000004.1"/>
</dbReference>
<dbReference type="GO" id="GO:0007165">
    <property type="term" value="P:signal transduction"/>
    <property type="evidence" value="ECO:0007669"/>
    <property type="project" value="UniProtKB-KW"/>
</dbReference>
<sequence length="600" mass="67501">MKGTIVSAWIKTCRNIYGDGLTDEAMKKYGMSPDKIFTPMEDIDDKVSIGIVDYIAEKTNKTSFDVWKEMGRNNVLTFSLDYPAFFRYKNLYSFLRAMYDIHVVVTKRIPGAKPPILHVEPIESKKALMTYSSPRGMFGYFEGMLTGASEFYNEKIEIETIEKTEDFMKIHITFPEEIYEHKDYKLNKALSFGFVKNVETKIGIASLLLIGIPYVILSKFVEENILLPTTLALSFLVPFLISKGLFAPIKSIYKTLDEMENRDISIENTISTKDFFENINSKLNNIKANIKSDFVGYKGTTDELNVFSDKFNDISTNMGYTSREISNVVEQVAEGAVSQAEETEMTAGLLNDSMNSLNDITEKENVGKEDLETAVLKLNKGYENLQDTSKSLNNILGEFLQVKENGIKLQNRAKDVTKIVETVENISDKTNLLALNASIEASRAGEYGQGFTVVAMEIRKLAEGSKEAVKNINDNLVTFINEIDGFVEQIEEQYTTLEKENNSLSGIANENYTTVTSIQNVSNLIIDLIENLNNETKSLNTISSNIESLAAIAEENSASSEEVSANVVTYTEELSKMIENIKEFKKVSEQFGEDLERYIV</sequence>
<dbReference type="GO" id="GO:0020037">
    <property type="term" value="F:heme binding"/>
    <property type="evidence" value="ECO:0007669"/>
    <property type="project" value="InterPro"/>
</dbReference>
<evidence type="ECO:0000256" key="2">
    <source>
        <dbReference type="PROSITE-ProRule" id="PRU00284"/>
    </source>
</evidence>
<dbReference type="InterPro" id="IPR004089">
    <property type="entry name" value="MCPsignal_dom"/>
</dbReference>
<feature type="domain" description="Methyl-accepting transducer" evidence="3">
    <location>
        <begin position="314"/>
        <end position="564"/>
    </location>
</feature>
<dbReference type="InterPro" id="IPR038158">
    <property type="entry name" value="H-NOX_domain_sf"/>
</dbReference>
<dbReference type="AlphaFoldDB" id="A0A1M5VKI8"/>
<dbReference type="OrthoDB" id="1660488at2"/>
<evidence type="ECO:0000313" key="5">
    <source>
        <dbReference type="Proteomes" id="UP000184389"/>
    </source>
</evidence>
<dbReference type="InterPro" id="IPR011644">
    <property type="entry name" value="Heme_NO-bd"/>
</dbReference>
<name>A0A1M5VKI8_9FIRM</name>
<accession>A0A1M5VKI8</accession>
<dbReference type="PROSITE" id="PS50111">
    <property type="entry name" value="CHEMOTAXIS_TRANSDUC_2"/>
    <property type="match status" value="1"/>
</dbReference>
<dbReference type="EMBL" id="FQXR01000004">
    <property type="protein sequence ID" value="SHH75737.1"/>
    <property type="molecule type" value="Genomic_DNA"/>
</dbReference>
<dbReference type="InterPro" id="IPR024096">
    <property type="entry name" value="NO_sig/Golgi_transp_ligand-bd"/>
</dbReference>
<dbReference type="Gene3D" id="3.90.1520.10">
    <property type="entry name" value="H-NOX domain"/>
    <property type="match status" value="1"/>
</dbReference>